<feature type="region of interest" description="Disordered" evidence="1">
    <location>
        <begin position="1"/>
        <end position="25"/>
    </location>
</feature>
<name>A0A0F9EJW8_9ZZZZ</name>
<sequence length="173" mass="19891">MTVQAGTHEGTILETDATERKGAPPDPLLVARLRRADAKATNQLHRRLLDIIEDLTRHRKTPCEIRMNMQECEDFLNRERDMLVGLPGALNLARSLLRIVRQLPFDLEKPSTRDDRPIPGGIKLHWIVGRTRVELELWPNGDVQLHVEDDYEDVSAEMLTLGWNMEQETAWLP</sequence>
<proteinExistence type="predicted"/>
<evidence type="ECO:0000313" key="2">
    <source>
        <dbReference type="EMBL" id="KKL66576.1"/>
    </source>
</evidence>
<reference evidence="2" key="1">
    <citation type="journal article" date="2015" name="Nature">
        <title>Complex archaea that bridge the gap between prokaryotes and eukaryotes.</title>
        <authorList>
            <person name="Spang A."/>
            <person name="Saw J.H."/>
            <person name="Jorgensen S.L."/>
            <person name="Zaremba-Niedzwiedzka K."/>
            <person name="Martijn J."/>
            <person name="Lind A.E."/>
            <person name="van Eijk R."/>
            <person name="Schleper C."/>
            <person name="Guy L."/>
            <person name="Ettema T.J."/>
        </authorList>
    </citation>
    <scope>NUCLEOTIDE SEQUENCE</scope>
</reference>
<gene>
    <name evidence="2" type="ORF">LCGC14_2143640</name>
</gene>
<accession>A0A0F9EJW8</accession>
<organism evidence="2">
    <name type="scientific">marine sediment metagenome</name>
    <dbReference type="NCBI Taxonomy" id="412755"/>
    <lineage>
        <taxon>unclassified sequences</taxon>
        <taxon>metagenomes</taxon>
        <taxon>ecological metagenomes</taxon>
    </lineage>
</organism>
<comment type="caution">
    <text evidence="2">The sequence shown here is derived from an EMBL/GenBank/DDBJ whole genome shotgun (WGS) entry which is preliminary data.</text>
</comment>
<dbReference type="EMBL" id="LAZR01027158">
    <property type="protein sequence ID" value="KKL66576.1"/>
    <property type="molecule type" value="Genomic_DNA"/>
</dbReference>
<dbReference type="AlphaFoldDB" id="A0A0F9EJW8"/>
<evidence type="ECO:0000256" key="1">
    <source>
        <dbReference type="SAM" id="MobiDB-lite"/>
    </source>
</evidence>
<protein>
    <submittedName>
        <fullName evidence="2">Uncharacterized protein</fullName>
    </submittedName>
</protein>